<dbReference type="RefSeq" id="WP_196918941.1">
    <property type="nucleotide sequence ID" value="NZ_JADOTY010000001.1"/>
</dbReference>
<reference evidence="2 3" key="1">
    <citation type="submission" date="2020-11" db="EMBL/GenBank/DDBJ databases">
        <title>Sequencing the genomes of 1000 actinobacteria strains.</title>
        <authorList>
            <person name="Klenk H.-P."/>
        </authorList>
    </citation>
    <scope>NUCLEOTIDE SEQUENCE [LARGE SCALE GENOMIC DNA]</scope>
    <source>
        <strain evidence="2 3">DSM 101695</strain>
    </source>
</reference>
<name>A0ABS0JTH9_9ACTN</name>
<accession>A0ABS0JTH9</accession>
<protein>
    <recommendedName>
        <fullName evidence="4">Secreted protein</fullName>
    </recommendedName>
</protein>
<evidence type="ECO:0008006" key="4">
    <source>
        <dbReference type="Google" id="ProtNLM"/>
    </source>
</evidence>
<gene>
    <name evidence="2" type="ORF">IW249_000073</name>
</gene>
<evidence type="ECO:0000313" key="2">
    <source>
        <dbReference type="EMBL" id="MBG6099659.1"/>
    </source>
</evidence>
<feature type="region of interest" description="Disordered" evidence="1">
    <location>
        <begin position="64"/>
        <end position="84"/>
    </location>
</feature>
<evidence type="ECO:0000313" key="3">
    <source>
        <dbReference type="Proteomes" id="UP000631791"/>
    </source>
</evidence>
<dbReference type="Proteomes" id="UP000631791">
    <property type="component" value="Unassembled WGS sequence"/>
</dbReference>
<organism evidence="2 3">
    <name type="scientific">Micromonospora vinacea</name>
    <dbReference type="NCBI Taxonomy" id="709878"/>
    <lineage>
        <taxon>Bacteria</taxon>
        <taxon>Bacillati</taxon>
        <taxon>Actinomycetota</taxon>
        <taxon>Actinomycetes</taxon>
        <taxon>Micromonosporales</taxon>
        <taxon>Micromonosporaceae</taxon>
        <taxon>Micromonospora</taxon>
    </lineage>
</organism>
<proteinExistence type="predicted"/>
<evidence type="ECO:0000256" key="1">
    <source>
        <dbReference type="SAM" id="MobiDB-lite"/>
    </source>
</evidence>
<keyword evidence="3" id="KW-1185">Reference proteome</keyword>
<sequence length="106" mass="10931">MRRLVEGCATFAVPAGAWCAASPVLHNVLLTLVGDRLSGDVPLSGGVRLARWWARGGAEATTSMFERDQGGPGATQTSGGSARPSIMELCWGTSRADLGKSGTTTP</sequence>
<dbReference type="EMBL" id="JADOTY010000001">
    <property type="protein sequence ID" value="MBG6099659.1"/>
    <property type="molecule type" value="Genomic_DNA"/>
</dbReference>
<comment type="caution">
    <text evidence="2">The sequence shown here is derived from an EMBL/GenBank/DDBJ whole genome shotgun (WGS) entry which is preliminary data.</text>
</comment>